<accession>A0A5Q2RHW3</accession>
<dbReference type="Gene3D" id="3.30.530.20">
    <property type="match status" value="1"/>
</dbReference>
<name>A0A5Q2RHW3_9ACTN</name>
<evidence type="ECO:0000313" key="2">
    <source>
        <dbReference type="Proteomes" id="UP000334019"/>
    </source>
</evidence>
<gene>
    <name evidence="1" type="ORF">GH723_08440</name>
</gene>
<organism evidence="1 2">
    <name type="scientific">Actinomarinicola tropica</name>
    <dbReference type="NCBI Taxonomy" id="2789776"/>
    <lineage>
        <taxon>Bacteria</taxon>
        <taxon>Bacillati</taxon>
        <taxon>Actinomycetota</taxon>
        <taxon>Acidimicrobiia</taxon>
        <taxon>Acidimicrobiales</taxon>
        <taxon>Iamiaceae</taxon>
        <taxon>Actinomarinicola</taxon>
    </lineage>
</organism>
<dbReference type="CDD" id="cd07812">
    <property type="entry name" value="SRPBCC"/>
    <property type="match status" value="1"/>
</dbReference>
<dbReference type="InterPro" id="IPR023393">
    <property type="entry name" value="START-like_dom_sf"/>
</dbReference>
<dbReference type="SUPFAM" id="SSF55961">
    <property type="entry name" value="Bet v1-like"/>
    <property type="match status" value="1"/>
</dbReference>
<protein>
    <recommendedName>
        <fullName evidence="3">SRPBCC family protein</fullName>
    </recommendedName>
</protein>
<evidence type="ECO:0000313" key="1">
    <source>
        <dbReference type="EMBL" id="QGG95124.1"/>
    </source>
</evidence>
<sequence length="151" mass="16695">MDHTAELSASCSPATLFSWVDDLGRYPSWLGIVERAEPAPADPGDPGPAWIVDLSARVGPFSRAKRLRMVRRAIDAPRSVEFARRELDGRDHGVWELRAHVAGDATSSHLRMHLHYGGRLWGPVLEPILGEEIERSRARLVRLVAADADAT</sequence>
<dbReference type="KEGG" id="atq:GH723_08440"/>
<dbReference type="InterPro" id="IPR019587">
    <property type="entry name" value="Polyketide_cyclase/dehydratase"/>
</dbReference>
<keyword evidence="2" id="KW-1185">Reference proteome</keyword>
<dbReference type="RefSeq" id="WP_153759232.1">
    <property type="nucleotide sequence ID" value="NZ_CP045851.1"/>
</dbReference>
<dbReference type="AlphaFoldDB" id="A0A5Q2RHW3"/>
<dbReference type="EMBL" id="CP045851">
    <property type="protein sequence ID" value="QGG95124.1"/>
    <property type="molecule type" value="Genomic_DNA"/>
</dbReference>
<dbReference type="Pfam" id="PF10604">
    <property type="entry name" value="Polyketide_cyc2"/>
    <property type="match status" value="1"/>
</dbReference>
<reference evidence="1 2" key="1">
    <citation type="submission" date="2019-11" db="EMBL/GenBank/DDBJ databases">
        <authorList>
            <person name="He Y."/>
        </authorList>
    </citation>
    <scope>NUCLEOTIDE SEQUENCE [LARGE SCALE GENOMIC DNA]</scope>
    <source>
        <strain evidence="1 2">SCSIO 58843</strain>
    </source>
</reference>
<dbReference type="Proteomes" id="UP000334019">
    <property type="component" value="Chromosome"/>
</dbReference>
<proteinExistence type="predicted"/>
<evidence type="ECO:0008006" key="3">
    <source>
        <dbReference type="Google" id="ProtNLM"/>
    </source>
</evidence>